<comment type="caution">
    <text evidence="2">The sequence shown here is derived from an EMBL/GenBank/DDBJ whole genome shotgun (WGS) entry which is preliminary data.</text>
</comment>
<evidence type="ECO:0000256" key="1">
    <source>
        <dbReference type="SAM" id="MobiDB-lite"/>
    </source>
</evidence>
<gene>
    <name evidence="2" type="ORF">FCM35_KLT16267</name>
</gene>
<dbReference type="EMBL" id="SWLB01000004">
    <property type="protein sequence ID" value="KAF3338796.1"/>
    <property type="molecule type" value="Genomic_DNA"/>
</dbReference>
<dbReference type="Proteomes" id="UP000623129">
    <property type="component" value="Unassembled WGS sequence"/>
</dbReference>
<feature type="compositionally biased region" description="Basic and acidic residues" evidence="1">
    <location>
        <begin position="195"/>
        <end position="208"/>
    </location>
</feature>
<feature type="compositionally biased region" description="Pro residues" evidence="1">
    <location>
        <begin position="30"/>
        <end position="40"/>
    </location>
</feature>
<evidence type="ECO:0000313" key="3">
    <source>
        <dbReference type="Proteomes" id="UP000623129"/>
    </source>
</evidence>
<feature type="compositionally biased region" description="Basic residues" evidence="1">
    <location>
        <begin position="112"/>
        <end position="129"/>
    </location>
</feature>
<dbReference type="OrthoDB" id="684590at2759"/>
<proteinExistence type="predicted"/>
<accession>A0A833RMX7</accession>
<keyword evidence="3" id="KW-1185">Reference proteome</keyword>
<feature type="region of interest" description="Disordered" evidence="1">
    <location>
        <begin position="23"/>
        <end position="48"/>
    </location>
</feature>
<sequence>MLCSLPKAKPSSTWLDRLHTLKGFNDSTPPSNPNPNPNPNPDSQIISPNSDAMTTILADLFVMDPLHSNPTSNFNAKRGLRKQPTPKICILKNIITSADEADLTIKAIKKNHRVKEKKKKKKKKKKGKKRIEAGSGLKMGSGTKGRTEATVIDTSTPGWKSAKILIRKGSNWKIRDKKQLNAGLNKRKRLNLASNKEKELSDSEKPSDPLEQEDDYEDSIDLIQISVKRPKCSKLPSIPEAAKSIALHLKVRTNGKKKEKVQS</sequence>
<organism evidence="2 3">
    <name type="scientific">Carex littledalei</name>
    <dbReference type="NCBI Taxonomy" id="544730"/>
    <lineage>
        <taxon>Eukaryota</taxon>
        <taxon>Viridiplantae</taxon>
        <taxon>Streptophyta</taxon>
        <taxon>Embryophyta</taxon>
        <taxon>Tracheophyta</taxon>
        <taxon>Spermatophyta</taxon>
        <taxon>Magnoliopsida</taxon>
        <taxon>Liliopsida</taxon>
        <taxon>Poales</taxon>
        <taxon>Cyperaceae</taxon>
        <taxon>Cyperoideae</taxon>
        <taxon>Cariceae</taxon>
        <taxon>Carex</taxon>
        <taxon>Carex subgen. Euthyceras</taxon>
    </lineage>
</organism>
<name>A0A833RMX7_9POAL</name>
<protein>
    <submittedName>
        <fullName evidence="2">Uncharacterized protein</fullName>
    </submittedName>
</protein>
<reference evidence="2" key="1">
    <citation type="submission" date="2020-01" db="EMBL/GenBank/DDBJ databases">
        <title>Genome sequence of Kobresia littledalei, the first chromosome-level genome in the family Cyperaceae.</title>
        <authorList>
            <person name="Qu G."/>
        </authorList>
    </citation>
    <scope>NUCLEOTIDE SEQUENCE</scope>
    <source>
        <strain evidence="2">C.B.Clarke</strain>
        <tissue evidence="2">Leaf</tissue>
    </source>
</reference>
<dbReference type="PANTHER" id="PTHR37258:SF1">
    <property type="entry name" value="FANTOM PROTEIN"/>
    <property type="match status" value="1"/>
</dbReference>
<evidence type="ECO:0000313" key="2">
    <source>
        <dbReference type="EMBL" id="KAF3338796.1"/>
    </source>
</evidence>
<dbReference type="PANTHER" id="PTHR37258">
    <property type="entry name" value="FANTOM PROTEIN"/>
    <property type="match status" value="1"/>
</dbReference>
<feature type="region of interest" description="Disordered" evidence="1">
    <location>
        <begin position="112"/>
        <end position="147"/>
    </location>
</feature>
<dbReference type="AlphaFoldDB" id="A0A833RMX7"/>
<feature type="region of interest" description="Disordered" evidence="1">
    <location>
        <begin position="185"/>
        <end position="216"/>
    </location>
</feature>